<organism evidence="1 2">
    <name type="scientific">Candidatus Blautia stercorigallinarum</name>
    <dbReference type="NCBI Taxonomy" id="2838501"/>
    <lineage>
        <taxon>Bacteria</taxon>
        <taxon>Bacillati</taxon>
        <taxon>Bacillota</taxon>
        <taxon>Clostridia</taxon>
        <taxon>Lachnospirales</taxon>
        <taxon>Lachnospiraceae</taxon>
        <taxon>Blautia</taxon>
    </lineage>
</organism>
<sequence length="103" mass="12057">MNFGTGEKVYEKDEGVLLDSELLPAAVKCWFTVQGRGMPLSMKIRNEEGEIQTMEPIFTDTFQKLRYGGVPLWRYQCRVFQEGIEKSFCLYFYPEEGKWRVGK</sequence>
<name>A0A9D1PFA1_9FIRM</name>
<dbReference type="Proteomes" id="UP000886814">
    <property type="component" value="Unassembled WGS sequence"/>
</dbReference>
<dbReference type="AlphaFoldDB" id="A0A9D1PFA1"/>
<evidence type="ECO:0000313" key="1">
    <source>
        <dbReference type="EMBL" id="HIV39700.1"/>
    </source>
</evidence>
<dbReference type="EMBL" id="DXIQ01000082">
    <property type="protein sequence ID" value="HIV39700.1"/>
    <property type="molecule type" value="Genomic_DNA"/>
</dbReference>
<reference evidence="1" key="2">
    <citation type="submission" date="2021-04" db="EMBL/GenBank/DDBJ databases">
        <authorList>
            <person name="Gilroy R."/>
        </authorList>
    </citation>
    <scope>NUCLEOTIDE SEQUENCE</scope>
    <source>
        <strain evidence="1">CHK195-9823</strain>
    </source>
</reference>
<accession>A0A9D1PFA1</accession>
<reference evidence="1" key="1">
    <citation type="journal article" date="2021" name="PeerJ">
        <title>Extensive microbial diversity within the chicken gut microbiome revealed by metagenomics and culture.</title>
        <authorList>
            <person name="Gilroy R."/>
            <person name="Ravi A."/>
            <person name="Getino M."/>
            <person name="Pursley I."/>
            <person name="Horton D.L."/>
            <person name="Alikhan N.F."/>
            <person name="Baker D."/>
            <person name="Gharbi K."/>
            <person name="Hall N."/>
            <person name="Watson M."/>
            <person name="Adriaenssens E.M."/>
            <person name="Foster-Nyarko E."/>
            <person name="Jarju S."/>
            <person name="Secka A."/>
            <person name="Antonio M."/>
            <person name="Oren A."/>
            <person name="Chaudhuri R.R."/>
            <person name="La Ragione R."/>
            <person name="Hildebrand F."/>
            <person name="Pallen M.J."/>
        </authorList>
    </citation>
    <scope>NUCLEOTIDE SEQUENCE</scope>
    <source>
        <strain evidence="1">CHK195-9823</strain>
    </source>
</reference>
<protein>
    <submittedName>
        <fullName evidence="1">Uncharacterized protein</fullName>
    </submittedName>
</protein>
<evidence type="ECO:0000313" key="2">
    <source>
        <dbReference type="Proteomes" id="UP000886814"/>
    </source>
</evidence>
<comment type="caution">
    <text evidence="1">The sequence shown here is derived from an EMBL/GenBank/DDBJ whole genome shotgun (WGS) entry which is preliminary data.</text>
</comment>
<proteinExistence type="predicted"/>
<gene>
    <name evidence="1" type="ORF">H9747_12020</name>
</gene>